<evidence type="ECO:0000313" key="1">
    <source>
        <dbReference type="EMBL" id="USN14181.1"/>
    </source>
</evidence>
<accession>A0A9E7MR36</accession>
<dbReference type="Proteomes" id="UP001056685">
    <property type="component" value="Segment"/>
</dbReference>
<organism evidence="1 2">
    <name type="scientific">Brevundimonas phage vB_BpoS-Kabachok</name>
    <dbReference type="NCBI Taxonomy" id="2948600"/>
    <lineage>
        <taxon>Viruses</taxon>
        <taxon>Duplodnaviria</taxon>
        <taxon>Heunggongvirae</taxon>
        <taxon>Uroviricota</taxon>
        <taxon>Caudoviricetes</taxon>
        <taxon>Jeanschmidtviridae</taxon>
        <taxon>Marchewkavirus</taxon>
        <taxon>Marchewkavirus kabachok</taxon>
    </lineage>
</organism>
<reference evidence="1" key="1">
    <citation type="submission" date="2022-05" db="EMBL/GenBank/DDBJ databases">
        <authorList>
            <person name="Friedrich I."/>
            <person name="Poehlein A."/>
            <person name="Schneider D."/>
            <person name="Hertel R."/>
            <person name="Daniel R."/>
        </authorList>
    </citation>
    <scope>NUCLEOTIDE SEQUENCE</scope>
</reference>
<sequence length="88" mass="10022">MAEPLTPAEIDEGWIAEPCGCAYHPGSSTPRDLGGGMVVVNEGFRRRWCQTHTDELMRDRAALRYRLFEAPDAPAPSPMEHWLRRNRD</sequence>
<dbReference type="EMBL" id="ON529852">
    <property type="protein sequence ID" value="USN14181.1"/>
    <property type="molecule type" value="Genomic_DNA"/>
</dbReference>
<gene>
    <name evidence="1" type="ORF">KABACHOK_03450</name>
</gene>
<evidence type="ECO:0000313" key="2">
    <source>
        <dbReference type="Proteomes" id="UP001056685"/>
    </source>
</evidence>
<protein>
    <submittedName>
        <fullName evidence="1">Uncharacterized protein</fullName>
    </submittedName>
</protein>
<proteinExistence type="predicted"/>
<name>A0A9E7MR36_9CAUD</name>
<keyword evidence="2" id="KW-1185">Reference proteome</keyword>